<name>A0A1W1W1V5_9FIRM</name>
<gene>
    <name evidence="1" type="ORF">SAMN00808754_2989</name>
</gene>
<dbReference type="Proteomes" id="UP000192569">
    <property type="component" value="Chromosome I"/>
</dbReference>
<proteinExistence type="predicted"/>
<dbReference type="STRING" id="698762.SAMN00808754_2989"/>
<organism evidence="1 2">
    <name type="scientific">Thermanaeromonas toyohensis ToBE</name>
    <dbReference type="NCBI Taxonomy" id="698762"/>
    <lineage>
        <taxon>Bacteria</taxon>
        <taxon>Bacillati</taxon>
        <taxon>Bacillota</taxon>
        <taxon>Clostridia</taxon>
        <taxon>Neomoorellales</taxon>
        <taxon>Neomoorellaceae</taxon>
        <taxon>Thermanaeromonas</taxon>
    </lineage>
</organism>
<evidence type="ECO:0000313" key="1">
    <source>
        <dbReference type="EMBL" id="SMB99602.1"/>
    </source>
</evidence>
<protein>
    <submittedName>
        <fullName evidence="1">Uncharacterized protein</fullName>
    </submittedName>
</protein>
<sequence>MSKLIMRAIAFLVALAVIVIGSLYAYVEWFDHRVTLGWVGGRVFSKFPSIGLKVRHIDTGSRSRRFIGC</sequence>
<dbReference type="AlphaFoldDB" id="A0A1W1W1V5"/>
<accession>A0A1W1W1V5</accession>
<evidence type="ECO:0000313" key="2">
    <source>
        <dbReference type="Proteomes" id="UP000192569"/>
    </source>
</evidence>
<dbReference type="RefSeq" id="WP_084666657.1">
    <property type="nucleotide sequence ID" value="NZ_LT838272.1"/>
</dbReference>
<keyword evidence="2" id="KW-1185">Reference proteome</keyword>
<reference evidence="1 2" key="1">
    <citation type="submission" date="2017-04" db="EMBL/GenBank/DDBJ databases">
        <authorList>
            <person name="Afonso C.L."/>
            <person name="Miller P.J."/>
            <person name="Scott M.A."/>
            <person name="Spackman E."/>
            <person name="Goraichik I."/>
            <person name="Dimitrov K.M."/>
            <person name="Suarez D.L."/>
            <person name="Swayne D.E."/>
        </authorList>
    </citation>
    <scope>NUCLEOTIDE SEQUENCE [LARGE SCALE GENOMIC DNA]</scope>
    <source>
        <strain evidence="1 2">ToBE</strain>
    </source>
</reference>
<dbReference type="EMBL" id="LT838272">
    <property type="protein sequence ID" value="SMB99602.1"/>
    <property type="molecule type" value="Genomic_DNA"/>
</dbReference>